<evidence type="ECO:0000313" key="2">
    <source>
        <dbReference type="EMBL" id="ANA50333.1"/>
    </source>
</evidence>
<feature type="region of interest" description="Disordered" evidence="1">
    <location>
        <begin position="1"/>
        <end position="62"/>
    </location>
</feature>
<name>A0A160CBM6_9ADEN</name>
<proteinExistence type="predicted"/>
<dbReference type="Proteomes" id="UP000173083">
    <property type="component" value="Segment"/>
</dbReference>
<sequence>MENWHRARGGGELDRYAPPPAIDSAPHRDQDSTHSAGPCPAGRGRAMPQDEEAWPGPQAPPLCSINQSDSSTWLLLFVGGTLQGEV</sequence>
<reference evidence="3" key="1">
    <citation type="submission" date="2016-01" db="EMBL/GenBank/DDBJ databases">
        <authorList>
            <person name="Juliana A.A."/>
            <person name="Nurulfiza M.I."/>
            <person name="Sharanya R."/>
            <person name="Omar A.R."/>
            <person name="Aini I."/>
            <person name="Hair-Bejo M."/>
        </authorList>
    </citation>
    <scope>NUCLEOTIDE SEQUENCE [LARGE SCALE GENOMIC DNA]</scope>
</reference>
<dbReference type="EMBL" id="KU517714">
    <property type="protein sequence ID" value="ANA50333.1"/>
    <property type="molecule type" value="Genomic_DNA"/>
</dbReference>
<protein>
    <submittedName>
        <fullName evidence="2">GAM-1 protein</fullName>
    </submittedName>
</protein>
<accession>A0A160CBM6</accession>
<evidence type="ECO:0000313" key="3">
    <source>
        <dbReference type="Proteomes" id="UP000173083"/>
    </source>
</evidence>
<evidence type="ECO:0000256" key="1">
    <source>
        <dbReference type="SAM" id="MobiDB-lite"/>
    </source>
</evidence>
<organism evidence="2 3">
    <name type="scientific">Fowl adenovirus 8b</name>
    <dbReference type="NCBI Taxonomy" id="586029"/>
    <lineage>
        <taxon>Viruses</taxon>
        <taxon>Varidnaviria</taxon>
        <taxon>Bamfordvirae</taxon>
        <taxon>Preplasmiviricota</taxon>
        <taxon>Polisuviricotina</taxon>
        <taxon>Pharingeaviricetes</taxon>
        <taxon>Rowavirales</taxon>
        <taxon>Adenoviridae</taxon>
        <taxon>Aviadenovirus</taxon>
        <taxon>Aviadenovirus hepatitidis</taxon>
        <taxon>Fowl aviadenovirus E</taxon>
    </lineage>
</organism>